<dbReference type="Proteomes" id="UP000092565">
    <property type="component" value="Chromosome"/>
</dbReference>
<sequence>MKPADYARIGALIATIALAKALSPAGGQSPETASEVDPGAIRPAPVYVKTISAPEVTAPVQWHDV</sequence>
<evidence type="ECO:0000313" key="3">
    <source>
        <dbReference type="EMBL" id="MDE4166260.1"/>
    </source>
</evidence>
<feature type="signal peptide" evidence="1">
    <location>
        <begin position="1"/>
        <end position="19"/>
    </location>
</feature>
<protein>
    <submittedName>
        <fullName evidence="2">Uncharacterized protein</fullName>
    </submittedName>
</protein>
<dbReference type="AlphaFoldDB" id="A0A1B0ZW28"/>
<gene>
    <name evidence="2" type="ORF">JL2886_03496</name>
    <name evidence="3" type="ORF">PXK24_11180</name>
</gene>
<dbReference type="RefSeq" id="WP_065273032.1">
    <property type="nucleotide sequence ID" value="NZ_CP015124.1"/>
</dbReference>
<keyword evidence="4" id="KW-1185">Reference proteome</keyword>
<evidence type="ECO:0000313" key="2">
    <source>
        <dbReference type="EMBL" id="ANP38369.1"/>
    </source>
</evidence>
<evidence type="ECO:0000313" key="5">
    <source>
        <dbReference type="Proteomes" id="UP001218364"/>
    </source>
</evidence>
<accession>A0A1B0ZW28</accession>
<feature type="chain" id="PRO_5044370100" evidence="1">
    <location>
        <begin position="20"/>
        <end position="65"/>
    </location>
</feature>
<dbReference type="EMBL" id="JARCJK010000005">
    <property type="protein sequence ID" value="MDE4166260.1"/>
    <property type="molecule type" value="Genomic_DNA"/>
</dbReference>
<evidence type="ECO:0000313" key="4">
    <source>
        <dbReference type="Proteomes" id="UP000092565"/>
    </source>
</evidence>
<proteinExistence type="predicted"/>
<reference evidence="3 5" key="2">
    <citation type="submission" date="2023-02" db="EMBL/GenBank/DDBJ databases">
        <title>Population genomics of bacteria associated with diatom.</title>
        <authorList>
            <person name="Xie J."/>
            <person name="Wang H."/>
        </authorList>
    </citation>
    <scope>NUCLEOTIDE SEQUENCE [LARGE SCALE GENOMIC DNA]</scope>
    <source>
        <strain evidence="3 5">PT47_8</strain>
    </source>
</reference>
<reference evidence="2 4" key="1">
    <citation type="submission" date="2016-04" db="EMBL/GenBank/DDBJ databases">
        <authorList>
            <person name="Evans L.H."/>
            <person name="Alamgir A."/>
            <person name="Owens N."/>
            <person name="Weber N.D."/>
            <person name="Virtaneva K."/>
            <person name="Barbian K."/>
            <person name="Babar A."/>
            <person name="Rosenke K."/>
        </authorList>
    </citation>
    <scope>NUCLEOTIDE SEQUENCE [LARGE SCALE GENOMIC DNA]</scope>
    <source>
        <strain evidence="2 4">JL2886</strain>
    </source>
</reference>
<dbReference type="EMBL" id="CP015124">
    <property type="protein sequence ID" value="ANP38369.1"/>
    <property type="molecule type" value="Genomic_DNA"/>
</dbReference>
<organism evidence="2 4">
    <name type="scientific">Phaeobacter gallaeciensis</name>
    <dbReference type="NCBI Taxonomy" id="60890"/>
    <lineage>
        <taxon>Bacteria</taxon>
        <taxon>Pseudomonadati</taxon>
        <taxon>Pseudomonadota</taxon>
        <taxon>Alphaproteobacteria</taxon>
        <taxon>Rhodobacterales</taxon>
        <taxon>Roseobacteraceae</taxon>
        <taxon>Phaeobacter</taxon>
    </lineage>
</organism>
<name>A0A1B0ZW28_9RHOB</name>
<evidence type="ECO:0000256" key="1">
    <source>
        <dbReference type="SAM" id="SignalP"/>
    </source>
</evidence>
<dbReference type="Proteomes" id="UP001218364">
    <property type="component" value="Unassembled WGS sequence"/>
</dbReference>
<keyword evidence="1" id="KW-0732">Signal</keyword>